<name>A0AAD7V1E7_9FUNG</name>
<dbReference type="GeneID" id="83215314"/>
<protein>
    <submittedName>
        <fullName evidence="1">Uncharacterized protein</fullName>
    </submittedName>
</protein>
<dbReference type="EMBL" id="JARTCD010000040">
    <property type="protein sequence ID" value="KAJ8656342.1"/>
    <property type="molecule type" value="Genomic_DNA"/>
</dbReference>
<dbReference type="AlphaFoldDB" id="A0AAD7V1E7"/>
<dbReference type="Proteomes" id="UP001234581">
    <property type="component" value="Unassembled WGS sequence"/>
</dbReference>
<comment type="caution">
    <text evidence="1">The sequence shown here is derived from an EMBL/GenBank/DDBJ whole genome shotgun (WGS) entry which is preliminary data.</text>
</comment>
<dbReference type="RefSeq" id="XP_058341255.1">
    <property type="nucleotide sequence ID" value="XM_058487917.1"/>
</dbReference>
<evidence type="ECO:0000313" key="2">
    <source>
        <dbReference type="Proteomes" id="UP001234581"/>
    </source>
</evidence>
<keyword evidence="2" id="KW-1185">Reference proteome</keyword>
<accession>A0AAD7V1E7</accession>
<sequence>MSQPAQKYFFWSSSSKTSTPGSSLAGGDIAKSGIGKLDRETGTLGAVGQAEPIALSKTPRFIVKFGDTGTFMFSNVLGLANSTLCESFTIKLANPRFRNVATSQTGSGGRPLRRRRPKNIFWAVCDIERETFTQGAVGQAEPIALFKTPRFIAKFGDTGTFMFVSVMLYEEWSLLIVK</sequence>
<evidence type="ECO:0000313" key="1">
    <source>
        <dbReference type="EMBL" id="KAJ8656342.1"/>
    </source>
</evidence>
<proteinExistence type="predicted"/>
<gene>
    <name evidence="1" type="ORF">O0I10_007907</name>
</gene>
<organism evidence="1 2">
    <name type="scientific">Lichtheimia ornata</name>
    <dbReference type="NCBI Taxonomy" id="688661"/>
    <lineage>
        <taxon>Eukaryota</taxon>
        <taxon>Fungi</taxon>
        <taxon>Fungi incertae sedis</taxon>
        <taxon>Mucoromycota</taxon>
        <taxon>Mucoromycotina</taxon>
        <taxon>Mucoromycetes</taxon>
        <taxon>Mucorales</taxon>
        <taxon>Lichtheimiaceae</taxon>
        <taxon>Lichtheimia</taxon>
    </lineage>
</organism>
<reference evidence="1 2" key="1">
    <citation type="submission" date="2023-03" db="EMBL/GenBank/DDBJ databases">
        <title>Genome sequence of Lichtheimia ornata CBS 291.66.</title>
        <authorList>
            <person name="Mohabir J.T."/>
            <person name="Shea T.P."/>
            <person name="Kurbessoian T."/>
            <person name="Berby B."/>
            <person name="Fontaine J."/>
            <person name="Livny J."/>
            <person name="Gnirke A."/>
            <person name="Stajich J.E."/>
            <person name="Cuomo C.A."/>
        </authorList>
    </citation>
    <scope>NUCLEOTIDE SEQUENCE [LARGE SCALE GENOMIC DNA]</scope>
    <source>
        <strain evidence="1">CBS 291.66</strain>
    </source>
</reference>